<organism evidence="15 16">
    <name type="scientific">Shewanella baltica (strain OS155 / ATCC BAA-1091)</name>
    <dbReference type="NCBI Taxonomy" id="325240"/>
    <lineage>
        <taxon>Bacteria</taxon>
        <taxon>Pseudomonadati</taxon>
        <taxon>Pseudomonadota</taxon>
        <taxon>Gammaproteobacteria</taxon>
        <taxon>Alteromonadales</taxon>
        <taxon>Shewanellaceae</taxon>
        <taxon>Shewanella</taxon>
    </lineage>
</organism>
<comment type="catalytic activity">
    <reaction evidence="10">
        <text>(S)-malate(in) + succinate(out) = (S)-malate(out) + succinate(in)</text>
        <dbReference type="Rhea" id="RHEA:29327"/>
        <dbReference type="ChEBI" id="CHEBI:15589"/>
        <dbReference type="ChEBI" id="CHEBI:30031"/>
    </reaction>
    <physiologicalReaction direction="right-to-left" evidence="10">
        <dbReference type="Rhea" id="RHEA:29329"/>
    </physiologicalReaction>
</comment>
<dbReference type="PANTHER" id="PTHR36106">
    <property type="entry name" value="ANAEROBIC C4-DICARBOXYLATE TRANSPORTER DCUB"/>
    <property type="match status" value="1"/>
</dbReference>
<evidence type="ECO:0000256" key="5">
    <source>
        <dbReference type="ARBA" id="ARBA00022519"/>
    </source>
</evidence>
<keyword evidence="5 13" id="KW-0997">Cell inner membrane</keyword>
<dbReference type="InterPro" id="IPR004668">
    <property type="entry name" value="Anaer_Dcu_memb_transpt"/>
</dbReference>
<dbReference type="GeneID" id="11770965"/>
<evidence type="ECO:0000256" key="11">
    <source>
        <dbReference type="ARBA" id="ARBA00034287"/>
    </source>
</evidence>
<comment type="function">
    <text evidence="13">Responsible for the transport of C4-dicarboxylates.</text>
</comment>
<evidence type="ECO:0000256" key="12">
    <source>
        <dbReference type="ARBA" id="ARBA00036117"/>
    </source>
</evidence>
<feature type="transmembrane region" description="Helical" evidence="14">
    <location>
        <begin position="131"/>
        <end position="154"/>
    </location>
</feature>
<feature type="transmembrane region" description="Helical" evidence="14">
    <location>
        <begin position="289"/>
        <end position="307"/>
    </location>
</feature>
<evidence type="ECO:0000256" key="1">
    <source>
        <dbReference type="ARBA" id="ARBA00004429"/>
    </source>
</evidence>
<evidence type="ECO:0000256" key="9">
    <source>
        <dbReference type="ARBA" id="ARBA00034237"/>
    </source>
</evidence>
<gene>
    <name evidence="15" type="ordered locus">Sbal_3748</name>
</gene>
<evidence type="ECO:0000256" key="14">
    <source>
        <dbReference type="SAM" id="Phobius"/>
    </source>
</evidence>
<feature type="transmembrane region" description="Helical" evidence="14">
    <location>
        <begin position="46"/>
        <end position="68"/>
    </location>
</feature>
<feature type="transmembrane region" description="Helical" evidence="14">
    <location>
        <begin position="227"/>
        <end position="245"/>
    </location>
</feature>
<dbReference type="NCBIfam" id="NF009136">
    <property type="entry name" value="PRK12489.1"/>
    <property type="match status" value="1"/>
</dbReference>
<feature type="transmembrane region" description="Helical" evidence="14">
    <location>
        <begin position="357"/>
        <end position="381"/>
    </location>
</feature>
<dbReference type="HOGENOM" id="CLU_036056_1_1_6"/>
<feature type="transmembrane region" description="Helical" evidence="14">
    <location>
        <begin position="260"/>
        <end position="277"/>
    </location>
</feature>
<dbReference type="Proteomes" id="UP000001557">
    <property type="component" value="Chromosome"/>
</dbReference>
<comment type="subcellular location">
    <subcellularLocation>
        <location evidence="1 13">Cell inner membrane</location>
        <topology evidence="1 13">Multi-pass membrane protein</topology>
    </subcellularLocation>
</comment>
<dbReference type="STRING" id="325240.Sbal_3748"/>
<dbReference type="AlphaFoldDB" id="A3D909"/>
<dbReference type="PANTHER" id="PTHR36106:SF2">
    <property type="entry name" value="C4-DICARBOXYLATE TRANSPORTER DCUA"/>
    <property type="match status" value="1"/>
</dbReference>
<keyword evidence="4 13" id="KW-1003">Cell membrane</keyword>
<protein>
    <recommendedName>
        <fullName evidence="13">C4-dicarboxylate transporter</fullName>
    </recommendedName>
</protein>
<evidence type="ECO:0000256" key="8">
    <source>
        <dbReference type="ARBA" id="ARBA00023136"/>
    </source>
</evidence>
<dbReference type="GO" id="GO:0015556">
    <property type="term" value="F:C4-dicarboxylate transmembrane transporter activity"/>
    <property type="evidence" value="ECO:0007669"/>
    <property type="project" value="InterPro"/>
</dbReference>
<feature type="transmembrane region" description="Helical" evidence="14">
    <location>
        <begin position="6"/>
        <end position="34"/>
    </location>
</feature>
<dbReference type="Pfam" id="PF03605">
    <property type="entry name" value="DcuA_DcuB"/>
    <property type="match status" value="1"/>
</dbReference>
<reference evidence="15 16" key="1">
    <citation type="submission" date="2007-02" db="EMBL/GenBank/DDBJ databases">
        <title>Complete sequence of chromosome of Shewanella baltica OS155.</title>
        <authorList>
            <consortium name="US DOE Joint Genome Institute"/>
            <person name="Copeland A."/>
            <person name="Lucas S."/>
            <person name="Lapidus A."/>
            <person name="Barry K."/>
            <person name="Detter J.C."/>
            <person name="Glavina del Rio T."/>
            <person name="Hammon N."/>
            <person name="Israni S."/>
            <person name="Dalin E."/>
            <person name="Tice H."/>
            <person name="Pitluck S."/>
            <person name="Sims D.R."/>
            <person name="Brettin T."/>
            <person name="Bruce D."/>
            <person name="Han C."/>
            <person name="Tapia R."/>
            <person name="Brainard J."/>
            <person name="Schmutz J."/>
            <person name="Larimer F."/>
            <person name="Land M."/>
            <person name="Hauser L."/>
            <person name="Kyrpides N."/>
            <person name="Mikhailova N."/>
            <person name="Brettar I."/>
            <person name="Klappenbach J."/>
            <person name="Konstantinidis K."/>
            <person name="Rodrigues J."/>
            <person name="Tiedje J."/>
            <person name="Richardson P."/>
        </authorList>
    </citation>
    <scope>NUCLEOTIDE SEQUENCE [LARGE SCALE GENOMIC DNA]</scope>
    <source>
        <strain evidence="16">OS155 / ATCC BAA-1091</strain>
    </source>
</reference>
<proteinExistence type="inferred from homology"/>
<evidence type="ECO:0000256" key="10">
    <source>
        <dbReference type="ARBA" id="ARBA00034284"/>
    </source>
</evidence>
<dbReference type="RefSeq" id="WP_006083147.1">
    <property type="nucleotide sequence ID" value="NC_009052.1"/>
</dbReference>
<accession>A3D909</accession>
<comment type="catalytic activity">
    <reaction evidence="11">
        <text>fumarate(in) + succinate(out) = fumarate(out) + succinate(in)</text>
        <dbReference type="Rhea" id="RHEA:29323"/>
        <dbReference type="ChEBI" id="CHEBI:29806"/>
        <dbReference type="ChEBI" id="CHEBI:30031"/>
    </reaction>
    <physiologicalReaction direction="right-to-left" evidence="11">
        <dbReference type="Rhea" id="RHEA:29325"/>
    </physiologicalReaction>
</comment>
<keyword evidence="16" id="KW-1185">Reference proteome</keyword>
<comment type="catalytic activity">
    <reaction evidence="12">
        <text>fumarate(in) + L-aspartate(out) = fumarate(out) + L-aspartate(in)</text>
        <dbReference type="Rhea" id="RHEA:72459"/>
        <dbReference type="ChEBI" id="CHEBI:29806"/>
        <dbReference type="ChEBI" id="CHEBI:29991"/>
    </reaction>
    <physiologicalReaction direction="left-to-right" evidence="12">
        <dbReference type="Rhea" id="RHEA:72460"/>
    </physiologicalReaction>
</comment>
<evidence type="ECO:0000256" key="13">
    <source>
        <dbReference type="PIRNR" id="PIRNR004539"/>
    </source>
</evidence>
<evidence type="ECO:0000256" key="4">
    <source>
        <dbReference type="ARBA" id="ARBA00022475"/>
    </source>
</evidence>
<keyword evidence="3 13" id="KW-0813">Transport</keyword>
<dbReference type="EMBL" id="CP000563">
    <property type="protein sequence ID" value="ABN63222.1"/>
    <property type="molecule type" value="Genomic_DNA"/>
</dbReference>
<dbReference type="KEGG" id="sbl:Sbal_3748"/>
<name>A3D909_SHEB5</name>
<comment type="catalytic activity">
    <reaction evidence="9">
        <text>L-aspartate(in) + succinate(out) = L-aspartate(out) + succinate(in)</text>
        <dbReference type="Rhea" id="RHEA:29343"/>
        <dbReference type="ChEBI" id="CHEBI:29991"/>
        <dbReference type="ChEBI" id="CHEBI:30031"/>
    </reaction>
    <physiologicalReaction direction="right-to-left" evidence="9">
        <dbReference type="Rhea" id="RHEA:29345"/>
    </physiologicalReaction>
</comment>
<evidence type="ECO:0000256" key="3">
    <source>
        <dbReference type="ARBA" id="ARBA00022448"/>
    </source>
</evidence>
<dbReference type="NCBIfam" id="NF006927">
    <property type="entry name" value="PRK09412.1"/>
    <property type="match status" value="1"/>
</dbReference>
<keyword evidence="7 14" id="KW-1133">Transmembrane helix</keyword>
<evidence type="ECO:0000313" key="15">
    <source>
        <dbReference type="EMBL" id="ABN63222.1"/>
    </source>
</evidence>
<dbReference type="GO" id="GO:0005886">
    <property type="term" value="C:plasma membrane"/>
    <property type="evidence" value="ECO:0007669"/>
    <property type="project" value="UniProtKB-SubCell"/>
</dbReference>
<dbReference type="NCBIfam" id="TIGR00770">
    <property type="entry name" value="Dcu"/>
    <property type="match status" value="1"/>
</dbReference>
<dbReference type="PIRSF" id="PIRSF004539">
    <property type="entry name" value="C4-dicrbxl_trns"/>
    <property type="match status" value="1"/>
</dbReference>
<dbReference type="OrthoDB" id="9770910at2"/>
<feature type="transmembrane region" description="Helical" evidence="14">
    <location>
        <begin position="410"/>
        <end position="429"/>
    </location>
</feature>
<feature type="transmembrane region" description="Helical" evidence="14">
    <location>
        <begin position="327"/>
        <end position="345"/>
    </location>
</feature>
<keyword evidence="6 14" id="KW-0812">Transmembrane</keyword>
<feature type="transmembrane region" description="Helical" evidence="14">
    <location>
        <begin position="166"/>
        <end position="190"/>
    </location>
</feature>
<evidence type="ECO:0000256" key="2">
    <source>
        <dbReference type="ARBA" id="ARBA00006413"/>
    </source>
</evidence>
<feature type="transmembrane region" description="Helical" evidence="14">
    <location>
        <begin position="88"/>
        <end position="110"/>
    </location>
</feature>
<evidence type="ECO:0000256" key="7">
    <source>
        <dbReference type="ARBA" id="ARBA00022989"/>
    </source>
</evidence>
<evidence type="ECO:0000313" key="16">
    <source>
        <dbReference type="Proteomes" id="UP000001557"/>
    </source>
</evidence>
<evidence type="ECO:0000256" key="6">
    <source>
        <dbReference type="ARBA" id="ARBA00022692"/>
    </source>
</evidence>
<keyword evidence="8 13" id="KW-0472">Membrane</keyword>
<sequence length="433" mass="45041">MIILEIIIVLGAIYLGARMGSMGVGFAGGVGVLILTAGMGLKPGNIPIDVILIIMSVITAIAAMQVSGGMDYLVSLAEKLLRKHPKQITFLAPVVTYFMTLFAGTGHTAFSTLPVIAEVAKEQGIRPSRPLSIAVVASQVAITASPISAAVVFFSGILEPFGVDYLVLLAVCIPSTFLACMVGAVVANLMGKELADDPIYQDRLAKGLVKTRGKTEIKIKAGAKRSVMIFLLAIAAVMAYATAISDKVGLIVDPVLPRDAAIMVLMLTAAAAITIFCKLDASEISNAATFKSGMSACVCVLGVAWLGDTLVSNHIEEIKDLAGTLLQSQPWLLSVTLFFASMLLYSQGATTKALMPAALAIGVSPLTAVASFAAVSALFVLPTYPTLLAAVEMDDTGSTRIGKAVFNHPFLVPGVVTIATSVALAFLFGGMML</sequence>
<comment type="similarity">
    <text evidence="2 13">Belongs to the DcuA/DcuB transporter (TC 2.A.13.1) family.</text>
</comment>